<keyword evidence="4" id="KW-1185">Reference proteome</keyword>
<dbReference type="PANTHER" id="PTHR30023">
    <property type="entry name" value="D-ALANYL-D-ALANINE CARBOXYPEPTIDASE"/>
    <property type="match status" value="1"/>
</dbReference>
<dbReference type="PRINTS" id="PR00922">
    <property type="entry name" value="DADACBPTASE3"/>
</dbReference>
<dbReference type="NCBIfam" id="TIGR00666">
    <property type="entry name" value="PBP4"/>
    <property type="match status" value="1"/>
</dbReference>
<protein>
    <submittedName>
        <fullName evidence="3">D-alanyl-D-alanine carboxypeptidase/D-alanyl-D-alanine-endopeptidase</fullName>
        <ecNumber evidence="3">3.4.16.4</ecNumber>
    </submittedName>
</protein>
<dbReference type="InterPro" id="IPR012338">
    <property type="entry name" value="Beta-lactam/transpept-like"/>
</dbReference>
<dbReference type="GO" id="GO:0000270">
    <property type="term" value="P:peptidoglycan metabolic process"/>
    <property type="evidence" value="ECO:0007669"/>
    <property type="project" value="TreeGrafter"/>
</dbReference>
<dbReference type="Proteomes" id="UP000470470">
    <property type="component" value="Unassembled WGS sequence"/>
</dbReference>
<dbReference type="PANTHER" id="PTHR30023:SF0">
    <property type="entry name" value="PENICILLIN-SENSITIVE CARBOXYPEPTIDASE A"/>
    <property type="match status" value="1"/>
</dbReference>
<evidence type="ECO:0000313" key="4">
    <source>
        <dbReference type="Proteomes" id="UP000470470"/>
    </source>
</evidence>
<comment type="caution">
    <text evidence="3">The sequence shown here is derived from an EMBL/GenBank/DDBJ whole genome shotgun (WGS) entry which is preliminary data.</text>
</comment>
<sequence>MVLVIVVALLLTAVLLVLRGGGPAGAGSAAAPVPDAVLPAVGDAPPVLADLDPDAPQPTALDSTLAPLLADPALGRGLSAQVVDARTGTVLFDRDGSDPGTPASTAKLLTAVAALTTLDPAATLPTTVVAGATPGEVVLVGGGDPTLSRTTPSATYPGAPTVDDLARQVTAALAGAPVTSVVVDNSLFSGPLTAAGWGADDAPSTYAAPVTAAAVDGARLAPGGLARSGQPGTDAGVALARALGAPSVPVTLGAAPPQARELGRVQSAPVARLVEQALSLSDNLLAETLARHVALTRGLPATFEGAGTAVTDAVREAGIDVTGVVLGDASGLSAGDLVPATTLTGLLRAAGDGSLPAAADLLSGLPVAGFDGTLADRGDPTGGAAPGSVRAKTGTLLGVNALAGTVLTADGRLLVFAVLADGAVGGLDPTEAALDRVAAALAGCGCR</sequence>
<accession>A0A7K3WJ60</accession>
<dbReference type="EC" id="3.4.16.4" evidence="3"/>
<dbReference type="EMBL" id="JAAGWK010000036">
    <property type="protein sequence ID" value="NEL56487.1"/>
    <property type="molecule type" value="Genomic_DNA"/>
</dbReference>
<keyword evidence="3" id="KW-0121">Carboxypeptidase</keyword>
<name>A0A7K3WJ60_9ACTN</name>
<dbReference type="Pfam" id="PF02113">
    <property type="entry name" value="Peptidase_S13"/>
    <property type="match status" value="2"/>
</dbReference>
<dbReference type="AlphaFoldDB" id="A0A7K3WJ60"/>
<gene>
    <name evidence="3" type="primary">dacB</name>
    <name evidence="3" type="ORF">G1H19_21195</name>
</gene>
<keyword evidence="2 3" id="KW-0378">Hydrolase</keyword>
<dbReference type="GO" id="GO:0006508">
    <property type="term" value="P:proteolysis"/>
    <property type="evidence" value="ECO:0007669"/>
    <property type="project" value="InterPro"/>
</dbReference>
<keyword evidence="3" id="KW-0645">Protease</keyword>
<reference evidence="3 4" key="1">
    <citation type="submission" date="2020-02" db="EMBL/GenBank/DDBJ databases">
        <title>The whole genome sequence of CPCC 205119.</title>
        <authorList>
            <person name="Jiang Z."/>
        </authorList>
    </citation>
    <scope>NUCLEOTIDE SEQUENCE [LARGE SCALE GENOMIC DNA]</scope>
    <source>
        <strain evidence="3 4">CPCC 205119</strain>
    </source>
</reference>
<dbReference type="InterPro" id="IPR000667">
    <property type="entry name" value="Peptidase_S13"/>
</dbReference>
<dbReference type="Gene3D" id="3.40.710.10">
    <property type="entry name" value="DD-peptidase/beta-lactamase superfamily"/>
    <property type="match status" value="2"/>
</dbReference>
<evidence type="ECO:0000313" key="3">
    <source>
        <dbReference type="EMBL" id="NEL56487.1"/>
    </source>
</evidence>
<dbReference type="GO" id="GO:0009002">
    <property type="term" value="F:serine-type D-Ala-D-Ala carboxypeptidase activity"/>
    <property type="evidence" value="ECO:0007669"/>
    <property type="project" value="UniProtKB-EC"/>
</dbReference>
<evidence type="ECO:0000256" key="2">
    <source>
        <dbReference type="ARBA" id="ARBA00022801"/>
    </source>
</evidence>
<evidence type="ECO:0000256" key="1">
    <source>
        <dbReference type="ARBA" id="ARBA00006096"/>
    </source>
</evidence>
<organism evidence="3 4">
    <name type="scientific">Goekera deserti</name>
    <dbReference type="NCBI Taxonomy" id="2497753"/>
    <lineage>
        <taxon>Bacteria</taxon>
        <taxon>Bacillati</taxon>
        <taxon>Actinomycetota</taxon>
        <taxon>Actinomycetes</taxon>
        <taxon>Geodermatophilales</taxon>
        <taxon>Geodermatophilaceae</taxon>
        <taxon>Goekera</taxon>
    </lineage>
</organism>
<comment type="similarity">
    <text evidence="1">Belongs to the peptidase S13 family.</text>
</comment>
<proteinExistence type="inferred from homology"/>
<dbReference type="SUPFAM" id="SSF56601">
    <property type="entry name" value="beta-lactamase/transpeptidase-like"/>
    <property type="match status" value="1"/>
</dbReference>